<evidence type="ECO:0000256" key="5">
    <source>
        <dbReference type="ARBA" id="ARBA00022606"/>
    </source>
</evidence>
<keyword evidence="14" id="KW-0843">Virulence</keyword>
<comment type="catalytic activity">
    <reaction evidence="1">
        <text>ATP + protein L-histidine = ADP + protein N-phospho-L-histidine.</text>
        <dbReference type="EC" id="2.7.13.3"/>
    </reaction>
</comment>
<evidence type="ECO:0000256" key="6">
    <source>
        <dbReference type="ARBA" id="ARBA00022630"/>
    </source>
</evidence>
<organism evidence="17 18">
    <name type="scientific">Belnapia rosea</name>
    <dbReference type="NCBI Taxonomy" id="938405"/>
    <lineage>
        <taxon>Bacteria</taxon>
        <taxon>Pseudomonadati</taxon>
        <taxon>Pseudomonadota</taxon>
        <taxon>Alphaproteobacteria</taxon>
        <taxon>Acetobacterales</taxon>
        <taxon>Roseomonadaceae</taxon>
        <taxon>Belnapia</taxon>
    </lineage>
</organism>
<keyword evidence="10" id="KW-0547">Nucleotide-binding</keyword>
<evidence type="ECO:0000256" key="9">
    <source>
        <dbReference type="ARBA" id="ARBA00022737"/>
    </source>
</evidence>
<reference evidence="17 18" key="1">
    <citation type="submission" date="2016-10" db="EMBL/GenBank/DDBJ databases">
        <authorList>
            <person name="de Groot N.N."/>
        </authorList>
    </citation>
    <scope>NUCLEOTIDE SEQUENCE [LARGE SCALE GENOMIC DNA]</scope>
    <source>
        <strain evidence="17 18">CPCC 100156</strain>
    </source>
</reference>
<dbReference type="GO" id="GO:0009881">
    <property type="term" value="F:photoreceptor activity"/>
    <property type="evidence" value="ECO:0007669"/>
    <property type="project" value="UniProtKB-KW"/>
</dbReference>
<evidence type="ECO:0000256" key="10">
    <source>
        <dbReference type="ARBA" id="ARBA00022741"/>
    </source>
</evidence>
<dbReference type="InterPro" id="IPR011102">
    <property type="entry name" value="Sig_transdc_His_kinase_HWE"/>
</dbReference>
<dbReference type="PANTHER" id="PTHR41523:SF7">
    <property type="entry name" value="HISTIDINE KINASE"/>
    <property type="match status" value="1"/>
</dbReference>
<dbReference type="CDD" id="cd00130">
    <property type="entry name" value="PAS"/>
    <property type="match status" value="1"/>
</dbReference>
<dbReference type="RefSeq" id="WP_176849390.1">
    <property type="nucleotide sequence ID" value="NZ_FMZX01000001.1"/>
</dbReference>
<dbReference type="InterPro" id="IPR036890">
    <property type="entry name" value="HATPase_C_sf"/>
</dbReference>
<evidence type="ECO:0000256" key="4">
    <source>
        <dbReference type="ARBA" id="ARBA00022553"/>
    </source>
</evidence>
<dbReference type="InterPro" id="IPR000014">
    <property type="entry name" value="PAS"/>
</dbReference>
<evidence type="ECO:0000259" key="16">
    <source>
        <dbReference type="PROSITE" id="PS50113"/>
    </source>
</evidence>
<dbReference type="NCBIfam" id="TIGR00229">
    <property type="entry name" value="sensory_box"/>
    <property type="match status" value="1"/>
</dbReference>
<accession>A0A1G6M9P1</accession>
<dbReference type="Pfam" id="PF08447">
    <property type="entry name" value="PAS_3"/>
    <property type="match status" value="1"/>
</dbReference>
<dbReference type="STRING" id="938405.SAMN02927895_01557"/>
<feature type="domain" description="PAC" evidence="16">
    <location>
        <begin position="77"/>
        <end position="128"/>
    </location>
</feature>
<evidence type="ECO:0000256" key="2">
    <source>
        <dbReference type="ARBA" id="ARBA00012438"/>
    </source>
</evidence>
<dbReference type="FunFam" id="3.30.450.20:FF:000099">
    <property type="entry name" value="Sensory box sensor histidine kinase"/>
    <property type="match status" value="1"/>
</dbReference>
<dbReference type="Pfam" id="PF07536">
    <property type="entry name" value="HWE_HK"/>
    <property type="match status" value="1"/>
</dbReference>
<dbReference type="Proteomes" id="UP000198925">
    <property type="component" value="Unassembled WGS sequence"/>
</dbReference>
<dbReference type="AlphaFoldDB" id="A0A1G6M9P1"/>
<dbReference type="EC" id="2.7.13.3" evidence="2"/>
<evidence type="ECO:0000256" key="8">
    <source>
        <dbReference type="ARBA" id="ARBA00022679"/>
    </source>
</evidence>
<dbReference type="SMART" id="SM00086">
    <property type="entry name" value="PAC"/>
    <property type="match status" value="1"/>
</dbReference>
<evidence type="ECO:0000256" key="7">
    <source>
        <dbReference type="ARBA" id="ARBA00022643"/>
    </source>
</evidence>
<dbReference type="SUPFAM" id="SSF55785">
    <property type="entry name" value="PYP-like sensor domain (PAS domain)"/>
    <property type="match status" value="1"/>
</dbReference>
<dbReference type="EMBL" id="FMZX01000001">
    <property type="protein sequence ID" value="SDC52170.1"/>
    <property type="molecule type" value="Genomic_DNA"/>
</dbReference>
<dbReference type="GO" id="GO:0005524">
    <property type="term" value="F:ATP binding"/>
    <property type="evidence" value="ECO:0007669"/>
    <property type="project" value="UniProtKB-KW"/>
</dbReference>
<dbReference type="SMART" id="SM00091">
    <property type="entry name" value="PAS"/>
    <property type="match status" value="1"/>
</dbReference>
<keyword evidence="9" id="KW-0677">Repeat</keyword>
<evidence type="ECO:0000256" key="15">
    <source>
        <dbReference type="ARBA" id="ARBA00023170"/>
    </source>
</evidence>
<dbReference type="InterPro" id="IPR035965">
    <property type="entry name" value="PAS-like_dom_sf"/>
</dbReference>
<evidence type="ECO:0000256" key="11">
    <source>
        <dbReference type="ARBA" id="ARBA00022777"/>
    </source>
</evidence>
<keyword evidence="15" id="KW-0675">Receptor</keyword>
<dbReference type="PANTHER" id="PTHR41523">
    <property type="entry name" value="TWO-COMPONENT SYSTEM SENSOR PROTEIN"/>
    <property type="match status" value="1"/>
</dbReference>
<dbReference type="Gene3D" id="3.30.565.10">
    <property type="entry name" value="Histidine kinase-like ATPase, C-terminal domain"/>
    <property type="match status" value="1"/>
</dbReference>
<dbReference type="InterPro" id="IPR013655">
    <property type="entry name" value="PAS_fold_3"/>
</dbReference>
<evidence type="ECO:0000313" key="18">
    <source>
        <dbReference type="Proteomes" id="UP000198925"/>
    </source>
</evidence>
<keyword evidence="4" id="KW-0597">Phosphoprotein</keyword>
<keyword evidence="7" id="KW-0288">FMN</keyword>
<evidence type="ECO:0000256" key="12">
    <source>
        <dbReference type="ARBA" id="ARBA00022840"/>
    </source>
</evidence>
<dbReference type="InterPro" id="IPR000700">
    <property type="entry name" value="PAS-assoc_C"/>
</dbReference>
<dbReference type="Gene3D" id="3.30.450.20">
    <property type="entry name" value="PAS domain"/>
    <property type="match status" value="1"/>
</dbReference>
<dbReference type="PROSITE" id="PS50113">
    <property type="entry name" value="PAC"/>
    <property type="match status" value="1"/>
</dbReference>
<keyword evidence="8" id="KW-0808">Transferase</keyword>
<proteinExistence type="predicted"/>
<keyword evidence="6" id="KW-0285">Flavoprotein</keyword>
<keyword evidence="13" id="KW-0157">Chromophore</keyword>
<sequence>MPDGDARFRVLADNAPVMVWRADPGKACDFFNKPWLDFTGRSLEEEMGFGWAEGVHPEDLDRCIAIYTDAFDARRDFSMQYRLRRHDGVYRWLLDNGRPYHVDGHFAGYFGSCIDVTEMKQALDQQDALVAELTHRIKNTLAVVVAMADQTRRHSPALEEFHPRFLGRLHALSRAHDALFRQGWIGTSLELVVREALAPHMEPGQIAIAGPPVQLPAGGAVALGIALHELATNALKHGALSTPAGQVRIAWGEAEADAAGRRWHLLRWEESGGPPVPGRPSRRGMGTRLLEGGLGAQIGGTVDLDFAPAGLRCAMRLPAPQGLA</sequence>
<dbReference type="SMART" id="SM00911">
    <property type="entry name" value="HWE_HK"/>
    <property type="match status" value="1"/>
</dbReference>
<keyword evidence="3" id="KW-0600">Photoreceptor protein</keyword>
<protein>
    <recommendedName>
        <fullName evidence="2">histidine kinase</fullName>
        <ecNumber evidence="2">2.7.13.3</ecNumber>
    </recommendedName>
</protein>
<keyword evidence="5" id="KW-0716">Sensory transduction</keyword>
<evidence type="ECO:0000256" key="3">
    <source>
        <dbReference type="ARBA" id="ARBA00022543"/>
    </source>
</evidence>
<dbReference type="InterPro" id="IPR001610">
    <property type="entry name" value="PAC"/>
</dbReference>
<evidence type="ECO:0000313" key="17">
    <source>
        <dbReference type="EMBL" id="SDC52170.1"/>
    </source>
</evidence>
<evidence type="ECO:0000256" key="14">
    <source>
        <dbReference type="ARBA" id="ARBA00023026"/>
    </source>
</evidence>
<keyword evidence="18" id="KW-1185">Reference proteome</keyword>
<dbReference type="GO" id="GO:0004673">
    <property type="term" value="F:protein histidine kinase activity"/>
    <property type="evidence" value="ECO:0007669"/>
    <property type="project" value="UniProtKB-EC"/>
</dbReference>
<keyword evidence="11" id="KW-0418">Kinase</keyword>
<name>A0A1G6M9P1_9PROT</name>
<keyword evidence="12" id="KW-0067">ATP-binding</keyword>
<evidence type="ECO:0000256" key="13">
    <source>
        <dbReference type="ARBA" id="ARBA00022991"/>
    </source>
</evidence>
<evidence type="ECO:0000256" key="1">
    <source>
        <dbReference type="ARBA" id="ARBA00000085"/>
    </source>
</evidence>
<gene>
    <name evidence="17" type="ORF">SAMN04487779_10011142</name>
</gene>